<dbReference type="Proteomes" id="UP001196870">
    <property type="component" value="Unassembled WGS sequence"/>
</dbReference>
<organism evidence="3 4">
    <name type="scientific">Plastoroseomonas hellenica</name>
    <dbReference type="NCBI Taxonomy" id="2687306"/>
    <lineage>
        <taxon>Bacteria</taxon>
        <taxon>Pseudomonadati</taxon>
        <taxon>Pseudomonadota</taxon>
        <taxon>Alphaproteobacteria</taxon>
        <taxon>Acetobacterales</taxon>
        <taxon>Acetobacteraceae</taxon>
        <taxon>Plastoroseomonas</taxon>
    </lineage>
</organism>
<keyword evidence="3" id="KW-0167">Capsid protein</keyword>
<keyword evidence="4" id="KW-1185">Reference proteome</keyword>
<evidence type="ECO:0000256" key="1">
    <source>
        <dbReference type="SAM" id="SignalP"/>
    </source>
</evidence>
<accession>A0ABS5F395</accession>
<dbReference type="InterPro" id="IPR007893">
    <property type="entry name" value="Spore_coat_U/FanG"/>
</dbReference>
<evidence type="ECO:0000259" key="2">
    <source>
        <dbReference type="Pfam" id="PF05229"/>
    </source>
</evidence>
<keyword evidence="1" id="KW-0732">Signal</keyword>
<dbReference type="Pfam" id="PF05229">
    <property type="entry name" value="SCPU"/>
    <property type="match status" value="1"/>
</dbReference>
<feature type="chain" id="PRO_5046189197" evidence="1">
    <location>
        <begin position="21"/>
        <end position="145"/>
    </location>
</feature>
<reference evidence="4" key="1">
    <citation type="journal article" date="2021" name="Syst. Appl. Microbiol.">
        <title>Roseomonas hellenica sp. nov., isolated from roots of wild-growing Alkanna tinctoria.</title>
        <authorList>
            <person name="Rat A."/>
            <person name="Naranjo H.D."/>
            <person name="Lebbe L."/>
            <person name="Cnockaert M."/>
            <person name="Krigas N."/>
            <person name="Grigoriadou K."/>
            <person name="Maloupa E."/>
            <person name="Willems A."/>
        </authorList>
    </citation>
    <scope>NUCLEOTIDE SEQUENCE [LARGE SCALE GENOMIC DNA]</scope>
    <source>
        <strain evidence="4">LMG 31523</strain>
    </source>
</reference>
<dbReference type="InterPro" id="IPR053167">
    <property type="entry name" value="Spore_coat_component"/>
</dbReference>
<dbReference type="PANTHER" id="PTHR37089:SF3">
    <property type="entry name" value="EXPORTED PROTEIN"/>
    <property type="match status" value="1"/>
</dbReference>
<sequence>MRGMLLLVALILLLPLSARAQCTVTVAPVSFGTYLPFSATPDDATGSVRVACTNFAGGYTIALGSGGGTIPARRMASGSATLLYQLYTTAARTTIWGNGTGGSVMVSGSCLVVCSQTYSVYGRIPARQAARPGTYVDTIVVTVTF</sequence>
<feature type="signal peptide" evidence="1">
    <location>
        <begin position="1"/>
        <end position="20"/>
    </location>
</feature>
<name>A0ABS5F395_9PROT</name>
<protein>
    <submittedName>
        <fullName evidence="3">Spore coat protein U domain-containing protein</fullName>
    </submittedName>
</protein>
<dbReference type="EMBL" id="JAAGBB010000028">
    <property type="protein sequence ID" value="MBR0667022.1"/>
    <property type="molecule type" value="Genomic_DNA"/>
</dbReference>
<feature type="domain" description="Spore coat protein U/FanG" evidence="2">
    <location>
        <begin position="16"/>
        <end position="142"/>
    </location>
</feature>
<proteinExistence type="predicted"/>
<dbReference type="PANTHER" id="PTHR37089">
    <property type="entry name" value="PROTEIN U-RELATED"/>
    <property type="match status" value="1"/>
</dbReference>
<evidence type="ECO:0000313" key="4">
    <source>
        <dbReference type="Proteomes" id="UP001196870"/>
    </source>
</evidence>
<dbReference type="SMART" id="SM00972">
    <property type="entry name" value="SCPU"/>
    <property type="match status" value="1"/>
</dbReference>
<evidence type="ECO:0000313" key="3">
    <source>
        <dbReference type="EMBL" id="MBR0667022.1"/>
    </source>
</evidence>
<keyword evidence="3" id="KW-0946">Virion</keyword>
<gene>
    <name evidence="3" type="ORF">GXW71_21860</name>
</gene>
<comment type="caution">
    <text evidence="3">The sequence shown here is derived from an EMBL/GenBank/DDBJ whole genome shotgun (WGS) entry which is preliminary data.</text>
</comment>